<evidence type="ECO:0000259" key="3">
    <source>
        <dbReference type="Pfam" id="PF02771"/>
    </source>
</evidence>
<dbReference type="Pfam" id="PF02771">
    <property type="entry name" value="Acyl-CoA_dh_N"/>
    <property type="match status" value="1"/>
</dbReference>
<feature type="domain" description="Acyl-CoA dehydrogenase/oxidase N-terminal" evidence="3">
    <location>
        <begin position="31"/>
        <end position="106"/>
    </location>
</feature>
<evidence type="ECO:0000313" key="5">
    <source>
        <dbReference type="EMBL" id="MBW8286267.1"/>
    </source>
</evidence>
<organism evidence="5 6">
    <name type="scientific">Chromobacterium subtsugae</name>
    <dbReference type="NCBI Taxonomy" id="251747"/>
    <lineage>
        <taxon>Bacteria</taxon>
        <taxon>Pseudomonadati</taxon>
        <taxon>Pseudomonadota</taxon>
        <taxon>Betaproteobacteria</taxon>
        <taxon>Neisseriales</taxon>
        <taxon>Chromobacteriaceae</taxon>
        <taxon>Chromobacterium</taxon>
    </lineage>
</organism>
<accession>A0ABS7F8H3</accession>
<dbReference type="EMBL" id="JAHDTB010000001">
    <property type="protein sequence ID" value="MBW8286267.1"/>
    <property type="molecule type" value="Genomic_DNA"/>
</dbReference>
<dbReference type="Pfam" id="PF08028">
    <property type="entry name" value="Acyl-CoA_dh_2"/>
    <property type="match status" value="1"/>
</dbReference>
<dbReference type="PIRSF" id="PIRSF016578">
    <property type="entry name" value="HsaA"/>
    <property type="match status" value="1"/>
</dbReference>
<name>A0ABS7F8H3_9NEIS</name>
<reference evidence="5 6" key="1">
    <citation type="submission" date="2021-05" db="EMBL/GenBank/DDBJ databases">
        <title>Draft Whole Genome Sequencing Of Biosensor Chromobacterium violaceum Strain CV026 Reveals A Regulatory RNA In Chromobacterium violaceum Phenotype Regulatory Network.</title>
        <authorList>
            <person name="Hong K.W."/>
            <person name="Chan K.G."/>
            <person name="Chang C.-Y."/>
        </authorList>
    </citation>
    <scope>NUCLEOTIDE SEQUENCE [LARGE SCALE GENOMIC DNA]</scope>
    <source>
        <strain evidence="5 6">ATCC 31532</strain>
    </source>
</reference>
<keyword evidence="6" id="KW-1185">Reference proteome</keyword>
<dbReference type="PANTHER" id="PTHR48083:SF5">
    <property type="entry name" value="NRGC PROTEIN"/>
    <property type="match status" value="1"/>
</dbReference>
<dbReference type="InterPro" id="IPR037069">
    <property type="entry name" value="AcylCoA_DH/ox_N_sf"/>
</dbReference>
<sequence length="398" mass="44011">MAYLEKENMGQAAADEWTAERILSRARELAPVLRQRAAEIEQNRHLPADVVELLRGTGVFRMAMPKSWGGPELDSMQQTEVIEALAIGDASAGWCGMIGADSGIYSGYLREETAREMFPRLDMITAGWIHPEGRAERVAGGYRVTGNWRFGSGSTHCDWLAAGCAVYQDGEPVLAENGKPEWRIMYARPDEYQIRDTWHTTGLAGSGSRDYAAVDLFVPEERSFSFREPRREGPLHIAPDAILRKMSGVPLGVARAAIDHVRELAASRFDRVTQLPWPQSYRIQTALAQSEMELHAARSGVFASLERQWEKLSAGQPLSTGERVSAALARHHAFGTARAIVARLFDTVGGAAIYRASSPLDRWLRDTNTMCQHAVAQDMILQTCGELMLGGQPDNPFL</sequence>
<dbReference type="InterPro" id="IPR013107">
    <property type="entry name" value="Acyl-CoA_DH_C"/>
</dbReference>
<dbReference type="InterPro" id="IPR036250">
    <property type="entry name" value="AcylCo_DH-like_C"/>
</dbReference>
<protein>
    <submittedName>
        <fullName evidence="5">Acyl-CoA dehydrogenase family protein</fullName>
    </submittedName>
</protein>
<dbReference type="InterPro" id="IPR013786">
    <property type="entry name" value="AcylCoA_DH/ox_N"/>
</dbReference>
<comment type="caution">
    <text evidence="5">The sequence shown here is derived from an EMBL/GenBank/DDBJ whole genome shotgun (WGS) entry which is preliminary data.</text>
</comment>
<evidence type="ECO:0000259" key="4">
    <source>
        <dbReference type="Pfam" id="PF08028"/>
    </source>
</evidence>
<proteinExistence type="inferred from homology"/>
<dbReference type="PANTHER" id="PTHR48083">
    <property type="entry name" value="MEDIUM-CHAIN SPECIFIC ACYL-COA DEHYDROGENASE, MITOCHONDRIAL-RELATED"/>
    <property type="match status" value="1"/>
</dbReference>
<dbReference type="InterPro" id="IPR009100">
    <property type="entry name" value="AcylCoA_DH/oxidase_NM_dom_sf"/>
</dbReference>
<dbReference type="InterPro" id="IPR050741">
    <property type="entry name" value="Acyl-CoA_dehydrogenase"/>
</dbReference>
<comment type="similarity">
    <text evidence="2">Belongs to the HpaH/HsaA monooxygenase family.</text>
</comment>
<dbReference type="RefSeq" id="WP_197466047.1">
    <property type="nucleotide sequence ID" value="NZ_CP142381.1"/>
</dbReference>
<keyword evidence="1" id="KW-0560">Oxidoreductase</keyword>
<dbReference type="Proteomes" id="UP000711178">
    <property type="component" value="Unassembled WGS sequence"/>
</dbReference>
<evidence type="ECO:0000256" key="2">
    <source>
        <dbReference type="ARBA" id="ARBA00049661"/>
    </source>
</evidence>
<dbReference type="Gene3D" id="1.20.140.10">
    <property type="entry name" value="Butyryl-CoA Dehydrogenase, subunit A, domain 3"/>
    <property type="match status" value="1"/>
</dbReference>
<dbReference type="GeneID" id="89683497"/>
<evidence type="ECO:0000313" key="6">
    <source>
        <dbReference type="Proteomes" id="UP000711178"/>
    </source>
</evidence>
<dbReference type="Gene3D" id="2.40.110.10">
    <property type="entry name" value="Butyryl-CoA Dehydrogenase, subunit A, domain 2"/>
    <property type="match status" value="1"/>
</dbReference>
<gene>
    <name evidence="5" type="ORF">KIF53_01275</name>
</gene>
<dbReference type="SUPFAM" id="SSF47203">
    <property type="entry name" value="Acyl-CoA dehydrogenase C-terminal domain-like"/>
    <property type="match status" value="1"/>
</dbReference>
<evidence type="ECO:0000256" key="1">
    <source>
        <dbReference type="ARBA" id="ARBA00023002"/>
    </source>
</evidence>
<dbReference type="SUPFAM" id="SSF56645">
    <property type="entry name" value="Acyl-CoA dehydrogenase NM domain-like"/>
    <property type="match status" value="1"/>
</dbReference>
<feature type="domain" description="Acyl-CoA dehydrogenase C-terminal" evidence="4">
    <location>
        <begin position="247"/>
        <end position="377"/>
    </location>
</feature>
<dbReference type="InterPro" id="IPR046373">
    <property type="entry name" value="Acyl-CoA_Oxase/DH_mid-dom_sf"/>
</dbReference>
<dbReference type="Gene3D" id="1.10.540.10">
    <property type="entry name" value="Acyl-CoA dehydrogenase/oxidase, N-terminal domain"/>
    <property type="match status" value="1"/>
</dbReference>